<evidence type="ECO:0000313" key="3">
    <source>
        <dbReference type="EMBL" id="KND88348.1"/>
    </source>
</evidence>
<accession>A0A0L0N2J0</accession>
<protein>
    <submittedName>
        <fullName evidence="3">Fumarate hydratase, mitochondrial</fullName>
    </submittedName>
</protein>
<dbReference type="PANTHER" id="PTHR11444">
    <property type="entry name" value="ASPARTATEAMMONIA/ARGININOSUCCINATE/ADENYLOSUCCINATE LYASE"/>
    <property type="match status" value="1"/>
</dbReference>
<dbReference type="EMBL" id="LFRF01000026">
    <property type="protein sequence ID" value="KND88348.1"/>
    <property type="molecule type" value="Genomic_DNA"/>
</dbReference>
<dbReference type="FunFam" id="1.10.40.30:FF:000002">
    <property type="entry name" value="Fumarate hydratase class II"/>
    <property type="match status" value="1"/>
</dbReference>
<dbReference type="AlphaFoldDB" id="A0A0L0N2J0"/>
<feature type="domain" description="Fumarase C C-terminal" evidence="2">
    <location>
        <begin position="36"/>
        <end position="88"/>
    </location>
</feature>
<dbReference type="GO" id="GO:0006106">
    <property type="term" value="P:fumarate metabolic process"/>
    <property type="evidence" value="ECO:0007669"/>
    <property type="project" value="InterPro"/>
</dbReference>
<evidence type="ECO:0000256" key="1">
    <source>
        <dbReference type="SAM" id="MobiDB-lite"/>
    </source>
</evidence>
<gene>
    <name evidence="3" type="ORF">TOPH_06913</name>
</gene>
<sequence length="298" mass="32801">MNGQFELNVYKPLNLVAGLQANEEKIASIMKESLMLVTCLNPKIGYDMASKVAKNAHKKGLTLKESALELKALTEDEFDVLVKPELMVGPSDPAKECPEMDKYEALGIRRPAPKGCLKPQGNGKQPAGAVSFNDAALAACIETGARVEPRGKGEAAKQRFDAAHRKLKARKARKALLADEPASDELPPSPPGAKTGRIRSAVINARLEEARHNADARSRTAIKRGYMDFAYYVCKWRSKQHRTLCAVQVKFEKLPFGSFEGPEREHAMDGGEELVSLSRWYHGIATAMSEPRTRTRGE</sequence>
<comment type="caution">
    <text evidence="3">The sequence shown here is derived from an EMBL/GenBank/DDBJ whole genome shotgun (WGS) entry which is preliminary data.</text>
</comment>
<reference evidence="3 4" key="1">
    <citation type="journal article" date="2015" name="BMC Genomics">
        <title>The genome of the truffle-parasite Tolypocladium ophioglossoides and the evolution of antifungal peptaibiotics.</title>
        <authorList>
            <person name="Quandt C.A."/>
            <person name="Bushley K.E."/>
            <person name="Spatafora J.W."/>
        </authorList>
    </citation>
    <scope>NUCLEOTIDE SEQUENCE [LARGE SCALE GENOMIC DNA]</scope>
    <source>
        <strain evidence="3 4">CBS 100239</strain>
    </source>
</reference>
<dbReference type="Gene3D" id="1.10.40.30">
    <property type="entry name" value="Fumarase/aspartase (C-terminal domain)"/>
    <property type="match status" value="1"/>
</dbReference>
<name>A0A0L0N2J0_TOLOC</name>
<dbReference type="GO" id="GO:0004333">
    <property type="term" value="F:fumarate hydratase activity"/>
    <property type="evidence" value="ECO:0007669"/>
    <property type="project" value="InterPro"/>
</dbReference>
<proteinExistence type="predicted"/>
<evidence type="ECO:0000313" key="4">
    <source>
        <dbReference type="Proteomes" id="UP000036947"/>
    </source>
</evidence>
<dbReference type="STRING" id="1163406.A0A0L0N2J0"/>
<feature type="region of interest" description="Disordered" evidence="1">
    <location>
        <begin position="176"/>
        <end position="197"/>
    </location>
</feature>
<dbReference type="PANTHER" id="PTHR11444:SF1">
    <property type="entry name" value="FUMARATE HYDRATASE, MITOCHONDRIAL"/>
    <property type="match status" value="1"/>
</dbReference>
<dbReference type="InterPro" id="IPR018951">
    <property type="entry name" value="Fumarase_C_C"/>
</dbReference>
<dbReference type="Proteomes" id="UP000036947">
    <property type="component" value="Unassembled WGS sequence"/>
</dbReference>
<keyword evidence="4" id="KW-1185">Reference proteome</keyword>
<dbReference type="InterPro" id="IPR005677">
    <property type="entry name" value="Fum_hydII"/>
</dbReference>
<dbReference type="OrthoDB" id="4927897at2759"/>
<dbReference type="GO" id="GO:0006108">
    <property type="term" value="P:malate metabolic process"/>
    <property type="evidence" value="ECO:0007669"/>
    <property type="project" value="TreeGrafter"/>
</dbReference>
<organism evidence="3 4">
    <name type="scientific">Tolypocladium ophioglossoides (strain CBS 100239)</name>
    <name type="common">Snaketongue truffleclub</name>
    <name type="synonym">Elaphocordyceps ophioglossoides</name>
    <dbReference type="NCBI Taxonomy" id="1163406"/>
    <lineage>
        <taxon>Eukaryota</taxon>
        <taxon>Fungi</taxon>
        <taxon>Dikarya</taxon>
        <taxon>Ascomycota</taxon>
        <taxon>Pezizomycotina</taxon>
        <taxon>Sordariomycetes</taxon>
        <taxon>Hypocreomycetidae</taxon>
        <taxon>Hypocreales</taxon>
        <taxon>Ophiocordycipitaceae</taxon>
        <taxon>Tolypocladium</taxon>
    </lineage>
</organism>
<dbReference type="GO" id="GO:0006099">
    <property type="term" value="P:tricarboxylic acid cycle"/>
    <property type="evidence" value="ECO:0007669"/>
    <property type="project" value="InterPro"/>
</dbReference>
<dbReference type="Pfam" id="PF10415">
    <property type="entry name" value="FumaraseC_C"/>
    <property type="match status" value="1"/>
</dbReference>
<dbReference type="SUPFAM" id="SSF48557">
    <property type="entry name" value="L-aspartase-like"/>
    <property type="match status" value="1"/>
</dbReference>
<evidence type="ECO:0000259" key="2">
    <source>
        <dbReference type="Pfam" id="PF10415"/>
    </source>
</evidence>
<dbReference type="InterPro" id="IPR008948">
    <property type="entry name" value="L-Aspartase-like"/>
</dbReference>
<dbReference type="GO" id="GO:0005739">
    <property type="term" value="C:mitochondrion"/>
    <property type="evidence" value="ECO:0007669"/>
    <property type="project" value="TreeGrafter"/>
</dbReference>